<feature type="site" description="Interaction with DNA substrate" evidence="8">
    <location>
        <position position="250"/>
    </location>
</feature>
<dbReference type="Pfam" id="PF03372">
    <property type="entry name" value="Exo_endo_phos"/>
    <property type="match status" value="1"/>
</dbReference>
<reference evidence="10" key="2">
    <citation type="submission" date="2021-04" db="EMBL/GenBank/DDBJ databases">
        <authorList>
            <person name="Gilroy R."/>
        </authorList>
    </citation>
    <scope>NUCLEOTIDE SEQUENCE</scope>
    <source>
        <strain evidence="10">9264</strain>
    </source>
</reference>
<feature type="binding site" evidence="7">
    <location>
        <position position="151"/>
    </location>
    <ligand>
        <name>Mg(2+)</name>
        <dbReference type="ChEBI" id="CHEBI:18420"/>
        <label>1</label>
    </ligand>
</feature>
<dbReference type="PROSITE" id="PS00728">
    <property type="entry name" value="AP_NUCLEASE_F1_3"/>
    <property type="match status" value="1"/>
</dbReference>
<sequence>MKIATWNVNSLRVRLPQVIEWLAQQPVDILGLQELKLAQEHFPIDALAEAGWQAEWQGQPTYNGVALISSCAATEVQGNLPNFEDPQQRVIAATYATDAGPLRVINAYCPNGQDLSSDKFLYKLNWYEAFHSWLAEQLALYPLLVVMGDYNIAPADADVHDPKAWEGKVHVSPQERAAFQKLLDLGLHDAFRLFEQEEKSYTWWDYRSMAFRRNAGLRIDHILVSTALLPHTTACFIDKSPRRNERPSDHTPCVVELNLLPQS</sequence>
<proteinExistence type="inferred from homology"/>
<evidence type="ECO:0000256" key="4">
    <source>
        <dbReference type="ARBA" id="ARBA00022801"/>
    </source>
</evidence>
<evidence type="ECO:0000313" key="11">
    <source>
        <dbReference type="Proteomes" id="UP000823889"/>
    </source>
</evidence>
<dbReference type="GO" id="GO:0004519">
    <property type="term" value="F:endonuclease activity"/>
    <property type="evidence" value="ECO:0007669"/>
    <property type="project" value="InterPro"/>
</dbReference>
<feature type="site" description="Important for catalytic activity" evidence="8">
    <location>
        <position position="220"/>
    </location>
</feature>
<feature type="active site" description="Proton donor/acceptor" evidence="6">
    <location>
        <position position="149"/>
    </location>
</feature>
<dbReference type="GO" id="GO:0046872">
    <property type="term" value="F:metal ion binding"/>
    <property type="evidence" value="ECO:0007669"/>
    <property type="project" value="UniProtKB-KW"/>
</dbReference>
<evidence type="ECO:0000313" key="10">
    <source>
        <dbReference type="EMBL" id="HJD43921.1"/>
    </source>
</evidence>
<dbReference type="GO" id="GO:0008311">
    <property type="term" value="F:double-stranded DNA 3'-5' DNA exonuclease activity"/>
    <property type="evidence" value="ECO:0007669"/>
    <property type="project" value="UniProtKB-EC"/>
</dbReference>
<dbReference type="PROSITE" id="PS51435">
    <property type="entry name" value="AP_NUCLEASE_F1_4"/>
    <property type="match status" value="1"/>
</dbReference>
<evidence type="ECO:0000256" key="7">
    <source>
        <dbReference type="PIRSR" id="PIRSR604808-2"/>
    </source>
</evidence>
<feature type="binding site" evidence="7">
    <location>
        <position position="34"/>
    </location>
    <ligand>
        <name>Mg(2+)</name>
        <dbReference type="ChEBI" id="CHEBI:18420"/>
        <label>1</label>
    </ligand>
</feature>
<feature type="site" description="Transition state stabilizer" evidence="8">
    <location>
        <position position="151"/>
    </location>
</feature>
<dbReference type="Proteomes" id="UP000823889">
    <property type="component" value="Unassembled WGS sequence"/>
</dbReference>
<dbReference type="EMBL" id="DWUQ01000050">
    <property type="protein sequence ID" value="HJD43921.1"/>
    <property type="molecule type" value="Genomic_DNA"/>
</dbReference>
<gene>
    <name evidence="10" type="primary">xth</name>
    <name evidence="10" type="ORF">H9906_02690</name>
</gene>
<comment type="caution">
    <text evidence="10">The sequence shown here is derived from an EMBL/GenBank/DDBJ whole genome shotgun (WGS) entry which is preliminary data.</text>
</comment>
<accession>A0A9D2U7C8</accession>
<feature type="domain" description="Endonuclease/exonuclease/phosphatase" evidence="9">
    <location>
        <begin position="4"/>
        <end position="250"/>
    </location>
</feature>
<feature type="binding site" evidence="7">
    <location>
        <position position="249"/>
    </location>
    <ligand>
        <name>Mg(2+)</name>
        <dbReference type="ChEBI" id="CHEBI:18420"/>
        <label>1</label>
    </ligand>
</feature>
<feature type="binding site" evidence="7">
    <location>
        <position position="250"/>
    </location>
    <ligand>
        <name>Mg(2+)</name>
        <dbReference type="ChEBI" id="CHEBI:18420"/>
        <label>1</label>
    </ligand>
</feature>
<dbReference type="InterPro" id="IPR036691">
    <property type="entry name" value="Endo/exonu/phosph_ase_sf"/>
</dbReference>
<dbReference type="PANTHER" id="PTHR43250:SF2">
    <property type="entry name" value="EXODEOXYRIBONUCLEASE III"/>
    <property type="match status" value="1"/>
</dbReference>
<dbReference type="PANTHER" id="PTHR43250">
    <property type="entry name" value="EXODEOXYRIBONUCLEASE III"/>
    <property type="match status" value="1"/>
</dbReference>
<evidence type="ECO:0000256" key="8">
    <source>
        <dbReference type="PIRSR" id="PIRSR604808-3"/>
    </source>
</evidence>
<organism evidence="10 11">
    <name type="scientific">Candidatus Paenalcaligenes intestinipullorum</name>
    <dbReference type="NCBI Taxonomy" id="2838718"/>
    <lineage>
        <taxon>Bacteria</taxon>
        <taxon>Pseudomonadati</taxon>
        <taxon>Pseudomonadota</taxon>
        <taxon>Betaproteobacteria</taxon>
        <taxon>Burkholderiales</taxon>
        <taxon>Alcaligenaceae</taxon>
        <taxon>Paenalcaligenes</taxon>
    </lineage>
</organism>
<reference evidence="10" key="1">
    <citation type="journal article" date="2021" name="PeerJ">
        <title>Extensive microbial diversity within the chicken gut microbiome revealed by metagenomics and culture.</title>
        <authorList>
            <person name="Gilroy R."/>
            <person name="Ravi A."/>
            <person name="Getino M."/>
            <person name="Pursley I."/>
            <person name="Horton D.L."/>
            <person name="Alikhan N.F."/>
            <person name="Baker D."/>
            <person name="Gharbi K."/>
            <person name="Hall N."/>
            <person name="Watson M."/>
            <person name="Adriaenssens E.M."/>
            <person name="Foster-Nyarko E."/>
            <person name="Jarju S."/>
            <person name="Secka A."/>
            <person name="Antonio M."/>
            <person name="Oren A."/>
            <person name="Chaudhuri R.R."/>
            <person name="La Ragione R."/>
            <person name="Hildebrand F."/>
            <person name="Pallen M.J."/>
        </authorList>
    </citation>
    <scope>NUCLEOTIDE SEQUENCE</scope>
    <source>
        <strain evidence="10">9264</strain>
    </source>
</reference>
<comment type="similarity">
    <text evidence="2">Belongs to the DNA repair enzymes AP/ExoA family.</text>
</comment>
<dbReference type="EC" id="3.1.11.2" evidence="10"/>
<comment type="cofactor">
    <cofactor evidence="7">
        <name>Mg(2+)</name>
        <dbReference type="ChEBI" id="CHEBI:18420"/>
    </cofactor>
    <cofactor evidence="7">
        <name>Mn(2+)</name>
        <dbReference type="ChEBI" id="CHEBI:29035"/>
    </cofactor>
    <text evidence="7">Probably binds two magnesium or manganese ions per subunit.</text>
</comment>
<evidence type="ECO:0000256" key="6">
    <source>
        <dbReference type="PIRSR" id="PIRSR604808-1"/>
    </source>
</evidence>
<evidence type="ECO:0000256" key="3">
    <source>
        <dbReference type="ARBA" id="ARBA00022723"/>
    </source>
</evidence>
<name>A0A9D2U7C8_9BURK</name>
<keyword evidence="3 7" id="KW-0479">Metal-binding</keyword>
<dbReference type="GO" id="GO:0006281">
    <property type="term" value="P:DNA repair"/>
    <property type="evidence" value="ECO:0007669"/>
    <property type="project" value="InterPro"/>
</dbReference>
<comment type="cofactor">
    <cofactor evidence="1">
        <name>Mn(2+)</name>
        <dbReference type="ChEBI" id="CHEBI:29035"/>
    </cofactor>
</comment>
<evidence type="ECO:0000256" key="1">
    <source>
        <dbReference type="ARBA" id="ARBA00001936"/>
    </source>
</evidence>
<evidence type="ECO:0000256" key="2">
    <source>
        <dbReference type="ARBA" id="ARBA00007092"/>
    </source>
</evidence>
<feature type="binding site" evidence="7">
    <location>
        <position position="149"/>
    </location>
    <ligand>
        <name>Mg(2+)</name>
        <dbReference type="ChEBI" id="CHEBI:18420"/>
        <label>1</label>
    </ligand>
</feature>
<dbReference type="InterPro" id="IPR005135">
    <property type="entry name" value="Endo/exonuclease/phosphatase"/>
</dbReference>
<dbReference type="AlphaFoldDB" id="A0A9D2U7C8"/>
<dbReference type="NCBIfam" id="TIGR00633">
    <property type="entry name" value="xth"/>
    <property type="match status" value="1"/>
</dbReference>
<keyword evidence="4 10" id="KW-0378">Hydrolase</keyword>
<dbReference type="NCBIfam" id="TIGR00195">
    <property type="entry name" value="exoDNase_III"/>
    <property type="match status" value="1"/>
</dbReference>
<dbReference type="InterPro" id="IPR004808">
    <property type="entry name" value="AP_endonuc_1"/>
</dbReference>
<dbReference type="CDD" id="cd09086">
    <property type="entry name" value="ExoIII-like_AP-endo"/>
    <property type="match status" value="1"/>
</dbReference>
<feature type="binding site" evidence="7">
    <location>
        <position position="7"/>
    </location>
    <ligand>
        <name>Mg(2+)</name>
        <dbReference type="ChEBI" id="CHEBI:18420"/>
        <label>1</label>
    </ligand>
</feature>
<dbReference type="Gene3D" id="3.60.10.10">
    <property type="entry name" value="Endonuclease/exonuclease/phosphatase"/>
    <property type="match status" value="1"/>
</dbReference>
<dbReference type="GO" id="GO:0003677">
    <property type="term" value="F:DNA binding"/>
    <property type="evidence" value="ECO:0007669"/>
    <property type="project" value="InterPro"/>
</dbReference>
<dbReference type="InterPro" id="IPR020848">
    <property type="entry name" value="AP_endonuclease_F1_CS"/>
</dbReference>
<dbReference type="InterPro" id="IPR037493">
    <property type="entry name" value="ExoIII-like"/>
</dbReference>
<keyword evidence="7" id="KW-0464">Manganese</keyword>
<keyword evidence="5 7" id="KW-0460">Magnesium</keyword>
<dbReference type="SUPFAM" id="SSF56219">
    <property type="entry name" value="DNase I-like"/>
    <property type="match status" value="1"/>
</dbReference>
<feature type="active site" evidence="6">
    <location>
        <position position="108"/>
    </location>
</feature>
<evidence type="ECO:0000259" key="9">
    <source>
        <dbReference type="Pfam" id="PF03372"/>
    </source>
</evidence>
<protein>
    <submittedName>
        <fullName evidence="10">Exodeoxyribonuclease III</fullName>
        <ecNumber evidence="10">3.1.11.2</ecNumber>
    </submittedName>
</protein>
<evidence type="ECO:0000256" key="5">
    <source>
        <dbReference type="ARBA" id="ARBA00022842"/>
    </source>
</evidence>
<feature type="active site" description="Proton acceptor" evidence="6">
    <location>
        <position position="250"/>
    </location>
</feature>